<evidence type="ECO:0000259" key="1">
    <source>
        <dbReference type="Pfam" id="PF14261"/>
    </source>
</evidence>
<proteinExistence type="predicted"/>
<dbReference type="EMBL" id="NEMB01000003">
    <property type="protein sequence ID" value="PQQ65807.1"/>
    <property type="molecule type" value="Genomic_DNA"/>
</dbReference>
<dbReference type="Pfam" id="PF14261">
    <property type="entry name" value="DUF4351"/>
    <property type="match status" value="1"/>
</dbReference>
<sequence length="50" mass="5863">MVIHLLTKKFGILPEETQSKIEKLDEAVLETIINEILEYNSLEDINRHLK</sequence>
<dbReference type="InterPro" id="IPR025587">
    <property type="entry name" value="DUF4351"/>
</dbReference>
<name>A0A2S8R7P9_9FIRM</name>
<evidence type="ECO:0000313" key="2">
    <source>
        <dbReference type="EMBL" id="PQQ65807.1"/>
    </source>
</evidence>
<dbReference type="AlphaFoldDB" id="A0A2S8R7P9"/>
<evidence type="ECO:0000313" key="3">
    <source>
        <dbReference type="Proteomes" id="UP000239720"/>
    </source>
</evidence>
<accession>A0A2S8R7P9</accession>
<gene>
    <name evidence="2" type="ORF">B9R14_02845</name>
</gene>
<comment type="caution">
    <text evidence="2">The sequence shown here is derived from an EMBL/GenBank/DDBJ whole genome shotgun (WGS) entry which is preliminary data.</text>
</comment>
<feature type="domain" description="DUF4351" evidence="1">
    <location>
        <begin position="1"/>
        <end position="49"/>
    </location>
</feature>
<reference evidence="2 3" key="1">
    <citation type="journal article" date="2018" name="Syst. Appl. Microbiol.">
        <title>Characterization and high-quality draft genome sequence of Herbivorax saccincola A7, an anaerobic, alkaliphilic, thermophilic, cellulolytic, and xylanolytic bacterium.</title>
        <authorList>
            <person name="Aikawa S."/>
            <person name="Baramee S."/>
            <person name="Sermsathanaswadi J."/>
            <person name="Thianheng P."/>
            <person name="Tachaapaikoon C."/>
            <person name="Shikata A."/>
            <person name="Waeonukul R."/>
            <person name="Pason P."/>
            <person name="Ratanakhanokchai K."/>
            <person name="Kosugi A."/>
        </authorList>
    </citation>
    <scope>NUCLEOTIDE SEQUENCE [LARGE SCALE GENOMIC DNA]</scope>
    <source>
        <strain evidence="2 3">A7</strain>
    </source>
</reference>
<protein>
    <recommendedName>
        <fullName evidence="1">DUF4351 domain-containing protein</fullName>
    </recommendedName>
</protein>
<dbReference type="Proteomes" id="UP000239720">
    <property type="component" value="Unassembled WGS sequence"/>
</dbReference>
<organism evidence="2 3">
    <name type="scientific">Acetivibrio saccincola</name>
    <dbReference type="NCBI Taxonomy" id="1677857"/>
    <lineage>
        <taxon>Bacteria</taxon>
        <taxon>Bacillati</taxon>
        <taxon>Bacillota</taxon>
        <taxon>Clostridia</taxon>
        <taxon>Eubacteriales</taxon>
        <taxon>Oscillospiraceae</taxon>
        <taxon>Acetivibrio</taxon>
    </lineage>
</organism>